<organism evidence="3 4">
    <name type="scientific">Porphyromonas uenonis 60-3</name>
    <dbReference type="NCBI Taxonomy" id="596327"/>
    <lineage>
        <taxon>Bacteria</taxon>
        <taxon>Pseudomonadati</taxon>
        <taxon>Bacteroidota</taxon>
        <taxon>Bacteroidia</taxon>
        <taxon>Bacteroidales</taxon>
        <taxon>Porphyromonadaceae</taxon>
        <taxon>Porphyromonas</taxon>
    </lineage>
</organism>
<protein>
    <submittedName>
        <fullName evidence="3">Acyl-CoA thioester hydrolase, YbgC/YbaW family</fullName>
    </submittedName>
</protein>
<dbReference type="Gene3D" id="3.10.129.10">
    <property type="entry name" value="Hotdog Thioesterase"/>
    <property type="match status" value="1"/>
</dbReference>
<evidence type="ECO:0000256" key="2">
    <source>
        <dbReference type="ARBA" id="ARBA00022801"/>
    </source>
</evidence>
<comment type="similarity">
    <text evidence="1">Belongs to the 4-hydroxybenzoyl-CoA thioesterase family.</text>
</comment>
<dbReference type="Proteomes" id="UP000003303">
    <property type="component" value="Unassembled WGS sequence"/>
</dbReference>
<gene>
    <name evidence="3" type="ORF">PORUE0001_0330</name>
</gene>
<name>C2MD10_9PORP</name>
<sequence length="149" mass="16990">MKQPIKYQYGLTLKVRDYECDLQGVVNNSNYQCYMEHTRHEFWLALGDSFAEMHDLGLDLFVYKVSITYHRSLRSGDTFHTALRARREGVKLIFDQIIVRSDGVKCASGVVEAVAVQNGRTTRGECFDGIMARAEAYSESHPYDLTILA</sequence>
<comment type="caution">
    <text evidence="3">The sequence shown here is derived from an EMBL/GenBank/DDBJ whole genome shotgun (WGS) entry which is preliminary data.</text>
</comment>
<dbReference type="SUPFAM" id="SSF54637">
    <property type="entry name" value="Thioesterase/thiol ester dehydrase-isomerase"/>
    <property type="match status" value="1"/>
</dbReference>
<dbReference type="InterPro" id="IPR029069">
    <property type="entry name" value="HotDog_dom_sf"/>
</dbReference>
<dbReference type="PANTHER" id="PTHR31793:SF27">
    <property type="entry name" value="NOVEL THIOESTERASE SUPERFAMILY DOMAIN AND SAPOSIN A-TYPE DOMAIN CONTAINING PROTEIN (0610012H03RIK)"/>
    <property type="match status" value="1"/>
</dbReference>
<dbReference type="Pfam" id="PF13279">
    <property type="entry name" value="4HBT_2"/>
    <property type="match status" value="1"/>
</dbReference>
<dbReference type="RefSeq" id="WP_007365812.1">
    <property type="nucleotide sequence ID" value="NZ_ACLR01000182.1"/>
</dbReference>
<dbReference type="EMBL" id="ACLR01000182">
    <property type="protein sequence ID" value="EEK16371.1"/>
    <property type="molecule type" value="Genomic_DNA"/>
</dbReference>
<dbReference type="OrthoDB" id="9799036at2"/>
<dbReference type="STRING" id="596327.PORUE0001_0330"/>
<dbReference type="PANTHER" id="PTHR31793">
    <property type="entry name" value="4-HYDROXYBENZOYL-COA THIOESTERASE FAMILY MEMBER"/>
    <property type="match status" value="1"/>
</dbReference>
<dbReference type="AlphaFoldDB" id="C2MD10"/>
<reference evidence="3 4" key="1">
    <citation type="submission" date="2009-04" db="EMBL/GenBank/DDBJ databases">
        <authorList>
            <person name="Sebastian Y."/>
            <person name="Madupu R."/>
            <person name="Durkin A.S."/>
            <person name="Torralba M."/>
            <person name="Methe B."/>
            <person name="Sutton G.G."/>
            <person name="Strausberg R.L."/>
            <person name="Nelson K.E."/>
        </authorList>
    </citation>
    <scope>NUCLEOTIDE SEQUENCE [LARGE SCALE GENOMIC DNA]</scope>
    <source>
        <strain evidence="3 4">60-3</strain>
    </source>
</reference>
<dbReference type="InterPro" id="IPR050563">
    <property type="entry name" value="4-hydroxybenzoyl-CoA_TE"/>
</dbReference>
<evidence type="ECO:0000256" key="1">
    <source>
        <dbReference type="ARBA" id="ARBA00005953"/>
    </source>
</evidence>
<keyword evidence="4" id="KW-1185">Reference proteome</keyword>
<dbReference type="GO" id="GO:0047617">
    <property type="term" value="F:fatty acyl-CoA hydrolase activity"/>
    <property type="evidence" value="ECO:0007669"/>
    <property type="project" value="TreeGrafter"/>
</dbReference>
<evidence type="ECO:0000313" key="3">
    <source>
        <dbReference type="EMBL" id="EEK16371.1"/>
    </source>
</evidence>
<keyword evidence="2 3" id="KW-0378">Hydrolase</keyword>
<dbReference type="CDD" id="cd00586">
    <property type="entry name" value="4HBT"/>
    <property type="match status" value="1"/>
</dbReference>
<proteinExistence type="inferred from homology"/>
<dbReference type="eggNOG" id="COG0824">
    <property type="taxonomic scope" value="Bacteria"/>
</dbReference>
<evidence type="ECO:0000313" key="4">
    <source>
        <dbReference type="Proteomes" id="UP000003303"/>
    </source>
</evidence>
<accession>C2MD10</accession>